<keyword evidence="2" id="KW-1185">Reference proteome</keyword>
<evidence type="ECO:0000313" key="2">
    <source>
        <dbReference type="Proteomes" id="UP000242180"/>
    </source>
</evidence>
<dbReference type="InParanoid" id="A0A1X2H7I6"/>
<dbReference type="AlphaFoldDB" id="A0A1X2H7I6"/>
<evidence type="ECO:0000313" key="1">
    <source>
        <dbReference type="EMBL" id="ORY93989.1"/>
    </source>
</evidence>
<gene>
    <name evidence="1" type="ORF">BCR43DRAFT_351737</name>
</gene>
<comment type="caution">
    <text evidence="1">The sequence shown here is derived from an EMBL/GenBank/DDBJ whole genome shotgun (WGS) entry which is preliminary data.</text>
</comment>
<organism evidence="1 2">
    <name type="scientific">Syncephalastrum racemosum</name>
    <name type="common">Filamentous fungus</name>
    <dbReference type="NCBI Taxonomy" id="13706"/>
    <lineage>
        <taxon>Eukaryota</taxon>
        <taxon>Fungi</taxon>
        <taxon>Fungi incertae sedis</taxon>
        <taxon>Mucoromycota</taxon>
        <taxon>Mucoromycotina</taxon>
        <taxon>Mucoromycetes</taxon>
        <taxon>Mucorales</taxon>
        <taxon>Syncephalastraceae</taxon>
        <taxon>Syncephalastrum</taxon>
    </lineage>
</organism>
<reference evidence="1 2" key="1">
    <citation type="submission" date="2016-07" db="EMBL/GenBank/DDBJ databases">
        <title>Pervasive Adenine N6-methylation of Active Genes in Fungi.</title>
        <authorList>
            <consortium name="DOE Joint Genome Institute"/>
            <person name="Mondo S.J."/>
            <person name="Dannebaum R.O."/>
            <person name="Kuo R.C."/>
            <person name="Labutti K."/>
            <person name="Haridas S."/>
            <person name="Kuo A."/>
            <person name="Salamov A."/>
            <person name="Ahrendt S.R."/>
            <person name="Lipzen A."/>
            <person name="Sullivan W."/>
            <person name="Andreopoulos W.B."/>
            <person name="Clum A."/>
            <person name="Lindquist E."/>
            <person name="Daum C."/>
            <person name="Ramamoorthy G.K."/>
            <person name="Gryganskyi A."/>
            <person name="Culley D."/>
            <person name="Magnuson J.K."/>
            <person name="James T.Y."/>
            <person name="O'Malley M.A."/>
            <person name="Stajich J.E."/>
            <person name="Spatafora J.W."/>
            <person name="Visel A."/>
            <person name="Grigoriev I.V."/>
        </authorList>
    </citation>
    <scope>NUCLEOTIDE SEQUENCE [LARGE SCALE GENOMIC DNA]</scope>
    <source>
        <strain evidence="1 2">NRRL 2496</strain>
    </source>
</reference>
<name>A0A1X2H7I6_SYNRA</name>
<protein>
    <submittedName>
        <fullName evidence="1">Uncharacterized protein</fullName>
    </submittedName>
</protein>
<accession>A0A1X2H7I6</accession>
<proteinExistence type="predicted"/>
<dbReference type="Proteomes" id="UP000242180">
    <property type="component" value="Unassembled WGS sequence"/>
</dbReference>
<sequence>MTSAYTIYHTHTVYSTHYAHTYTHLFTNKHSSLRLLPYRVICLFVICTSLRSNLMGMIVLGRQWAQHPYPEKKKTSVWSALKLTRRPFDHPPKTTIIARSGLRLLACFVDCLFLLRAD</sequence>
<dbReference type="EMBL" id="MCGN01000008">
    <property type="protein sequence ID" value="ORY93989.1"/>
    <property type="molecule type" value="Genomic_DNA"/>
</dbReference>